<evidence type="ECO:0000313" key="7">
    <source>
        <dbReference type="EMBL" id="KKU26196.1"/>
    </source>
</evidence>
<evidence type="ECO:0000259" key="6">
    <source>
        <dbReference type="PROSITE" id="PS50011"/>
    </source>
</evidence>
<dbReference type="Pfam" id="PF13855">
    <property type="entry name" value="LRR_8"/>
    <property type="match status" value="1"/>
</dbReference>
<dbReference type="EMBL" id="LCMA01000011">
    <property type="protein sequence ID" value="KKU26196.1"/>
    <property type="molecule type" value="Genomic_DNA"/>
</dbReference>
<comment type="caution">
    <text evidence="7">The sequence shown here is derived from an EMBL/GenBank/DDBJ whole genome shotgun (WGS) entry which is preliminary data.</text>
</comment>
<keyword evidence="4" id="KW-0067">ATP-binding</keyword>
<keyword evidence="7" id="KW-0723">Serine/threonine-protein kinase</keyword>
<evidence type="ECO:0000256" key="5">
    <source>
        <dbReference type="SAM" id="MobiDB-lite"/>
    </source>
</evidence>
<dbReference type="GO" id="GO:0004674">
    <property type="term" value="F:protein serine/threonine kinase activity"/>
    <property type="evidence" value="ECO:0007669"/>
    <property type="project" value="UniProtKB-KW"/>
</dbReference>
<dbReference type="InterPro" id="IPR001611">
    <property type="entry name" value="Leu-rich_rpt"/>
</dbReference>
<dbReference type="AlphaFoldDB" id="A0A0G1P0E9"/>
<dbReference type="PROSITE" id="PS50011">
    <property type="entry name" value="PROTEIN_KINASE_DOM"/>
    <property type="match status" value="1"/>
</dbReference>
<dbReference type="InterPro" id="IPR000719">
    <property type="entry name" value="Prot_kinase_dom"/>
</dbReference>
<dbReference type="SUPFAM" id="SSF52075">
    <property type="entry name" value="Outer arm dynein light chain 1"/>
    <property type="match status" value="1"/>
</dbReference>
<keyword evidence="7" id="KW-0808">Transferase</keyword>
<dbReference type="Gene3D" id="1.10.510.10">
    <property type="entry name" value="Transferase(Phosphotransferase) domain 1"/>
    <property type="match status" value="1"/>
</dbReference>
<organism evidence="7 8">
    <name type="scientific">Candidatus Magasanikbacteria bacterium GW2011_GWA2_46_17</name>
    <dbReference type="NCBI Taxonomy" id="1619042"/>
    <lineage>
        <taxon>Bacteria</taxon>
        <taxon>Candidatus Magasanikiibacteriota</taxon>
    </lineage>
</organism>
<keyword evidence="2" id="KW-0677">Repeat</keyword>
<dbReference type="InterPro" id="IPR032675">
    <property type="entry name" value="LRR_dom_sf"/>
</dbReference>
<evidence type="ECO:0000256" key="3">
    <source>
        <dbReference type="ARBA" id="ARBA00022741"/>
    </source>
</evidence>
<feature type="region of interest" description="Disordered" evidence="5">
    <location>
        <begin position="1"/>
        <end position="26"/>
    </location>
</feature>
<keyword evidence="3" id="KW-0547">Nucleotide-binding</keyword>
<dbReference type="PANTHER" id="PTHR48056">
    <property type="entry name" value="LRR RECEPTOR-LIKE SERINE/THREONINE-PROTEIN KINASE-RELATED"/>
    <property type="match status" value="1"/>
</dbReference>
<feature type="domain" description="Protein kinase" evidence="6">
    <location>
        <begin position="239"/>
        <end position="464"/>
    </location>
</feature>
<evidence type="ECO:0000313" key="8">
    <source>
        <dbReference type="Proteomes" id="UP000034175"/>
    </source>
</evidence>
<keyword evidence="1" id="KW-0433">Leucine-rich repeat</keyword>
<dbReference type="GO" id="GO:0005524">
    <property type="term" value="F:ATP binding"/>
    <property type="evidence" value="ECO:0007669"/>
    <property type="project" value="UniProtKB-KW"/>
</dbReference>
<protein>
    <submittedName>
        <fullName evidence="7">Serine/threonine protein kinase</fullName>
    </submittedName>
</protein>
<dbReference type="SUPFAM" id="SSF56112">
    <property type="entry name" value="Protein kinase-like (PK-like)"/>
    <property type="match status" value="1"/>
</dbReference>
<sequence length="464" mass="51160">MSSELNKFPGPINTSSGQPEVVRDGTEEAATAAEAITFLDSYDLATGKLTLRSATHFPMEIFDFARQFPVEILNASGSKLSVLPQEFGQLDKLRIAFFSDNEFEEVPEVLSRCSELSIVAFKSNRISVWSENALPPSIRWLMLTDNLISKIPASIGKLTNLQKLALTGNRIESLPKEMASCLELELLRVSANNFKSAPPAWLWNHPRLSWYADSGNPFCMSDSPPEIELLDIALNDATFSENNLIGESPSSRVYAGTLRVTGEAVAIKIFKRGLTSDGFPKNDMRASIAAGTHRGLIKIIGKLSDHPQNSEGIVMTLVPSDYKKLGHPPDFKTCTRDTFPADTLFETNCTLNVLKDISSACEHLHLRGISHGDIYAHNILSNAEGRSFLGDFGAATFYDKKDGNRESLDVRAFGCLMEDLLDRSGATADRGVLAKLRELQRACKNPTPTNRPSFREIQELLSKM</sequence>
<dbReference type="Gene3D" id="3.80.10.10">
    <property type="entry name" value="Ribonuclease Inhibitor"/>
    <property type="match status" value="2"/>
</dbReference>
<dbReference type="InterPro" id="IPR011009">
    <property type="entry name" value="Kinase-like_dom_sf"/>
</dbReference>
<proteinExistence type="predicted"/>
<accession>A0A0G1P0E9</accession>
<keyword evidence="7" id="KW-0418">Kinase</keyword>
<evidence type="ECO:0000256" key="4">
    <source>
        <dbReference type="ARBA" id="ARBA00022840"/>
    </source>
</evidence>
<reference evidence="7 8" key="1">
    <citation type="journal article" date="2015" name="Nature">
        <title>rRNA introns, odd ribosomes, and small enigmatic genomes across a large radiation of phyla.</title>
        <authorList>
            <person name="Brown C.T."/>
            <person name="Hug L.A."/>
            <person name="Thomas B.C."/>
            <person name="Sharon I."/>
            <person name="Castelle C.J."/>
            <person name="Singh A."/>
            <person name="Wilkins M.J."/>
            <person name="Williams K.H."/>
            <person name="Banfield J.F."/>
        </authorList>
    </citation>
    <scope>NUCLEOTIDE SEQUENCE [LARGE SCALE GENOMIC DNA]</scope>
</reference>
<dbReference type="PROSITE" id="PS51450">
    <property type="entry name" value="LRR"/>
    <property type="match status" value="1"/>
</dbReference>
<dbReference type="Pfam" id="PF00069">
    <property type="entry name" value="Pkinase"/>
    <property type="match status" value="1"/>
</dbReference>
<gene>
    <name evidence="7" type="ORF">UX39_C0011G0010</name>
</gene>
<dbReference type="InterPro" id="IPR050647">
    <property type="entry name" value="Plant_LRR-RLKs"/>
</dbReference>
<dbReference type="Proteomes" id="UP000034175">
    <property type="component" value="Unassembled WGS sequence"/>
</dbReference>
<dbReference type="PANTHER" id="PTHR48056:SF81">
    <property type="entry name" value="RECEPTOR PROTEIN-TYROSINE KINASE CEPR1"/>
    <property type="match status" value="1"/>
</dbReference>
<evidence type="ECO:0000256" key="1">
    <source>
        <dbReference type="ARBA" id="ARBA00022614"/>
    </source>
</evidence>
<name>A0A0G1P0E9_9BACT</name>
<evidence type="ECO:0000256" key="2">
    <source>
        <dbReference type="ARBA" id="ARBA00022737"/>
    </source>
</evidence>